<keyword evidence="13" id="KW-1185">Reference proteome</keyword>
<keyword evidence="7 10" id="KW-0443">Lipid metabolism</keyword>
<feature type="domain" description="Calcineurin-like phosphoesterase" evidence="11">
    <location>
        <begin position="3"/>
        <end position="198"/>
    </location>
</feature>
<dbReference type="HAMAP" id="MF_00575">
    <property type="entry name" value="LpxH"/>
    <property type="match status" value="1"/>
</dbReference>
<feature type="binding site" evidence="10">
    <location>
        <position position="159"/>
    </location>
    <ligand>
        <name>substrate</name>
    </ligand>
</feature>
<dbReference type="InterPro" id="IPR043461">
    <property type="entry name" value="LpxH-like"/>
</dbReference>
<protein>
    <recommendedName>
        <fullName evidence="10">UDP-2,3-diacylglucosamine hydrolase</fullName>
        <ecNumber evidence="10">3.6.1.54</ecNumber>
    </recommendedName>
    <alternativeName>
        <fullName evidence="10">UDP-2,3-diacylglucosamine diphosphatase</fullName>
    </alternativeName>
</protein>
<dbReference type="NCBIfam" id="TIGR01854">
    <property type="entry name" value="lipid_A_lpxH"/>
    <property type="match status" value="1"/>
</dbReference>
<comment type="pathway">
    <text evidence="10">Glycolipid biosynthesis; lipid IV(A) biosynthesis; lipid IV(A) from (3R)-3-hydroxytetradecanoyl-[acyl-carrier-protein] and UDP-N-acetyl-alpha-D-glucosamine: step 4/6.</text>
</comment>
<evidence type="ECO:0000313" key="13">
    <source>
        <dbReference type="Proteomes" id="UP000182350"/>
    </source>
</evidence>
<dbReference type="AlphaFoldDB" id="A0A1K1TBP2"/>
<dbReference type="SUPFAM" id="SSF56300">
    <property type="entry name" value="Metallo-dependent phosphatases"/>
    <property type="match status" value="1"/>
</dbReference>
<organism evidence="12 13">
    <name type="scientific">Marinospirillum alkaliphilum DSM 21637</name>
    <dbReference type="NCBI Taxonomy" id="1122209"/>
    <lineage>
        <taxon>Bacteria</taxon>
        <taxon>Pseudomonadati</taxon>
        <taxon>Pseudomonadota</taxon>
        <taxon>Gammaproteobacteria</taxon>
        <taxon>Oceanospirillales</taxon>
        <taxon>Oceanospirillaceae</taxon>
        <taxon>Marinospirillum</taxon>
    </lineage>
</organism>
<dbReference type="InterPro" id="IPR004843">
    <property type="entry name" value="Calcineurin-like_PHP"/>
</dbReference>
<keyword evidence="5 10" id="KW-0479">Metal-binding</keyword>
<reference evidence="12 13" key="1">
    <citation type="submission" date="2016-11" db="EMBL/GenBank/DDBJ databases">
        <authorList>
            <person name="Jaros S."/>
            <person name="Januszkiewicz K."/>
            <person name="Wedrychowicz H."/>
        </authorList>
    </citation>
    <scope>NUCLEOTIDE SEQUENCE [LARGE SCALE GENOMIC DNA]</scope>
    <source>
        <strain evidence="12 13">DSM 21637</strain>
    </source>
</reference>
<gene>
    <name evidence="10" type="primary">lpxH</name>
    <name evidence="12" type="ORF">SAMN02745752_00038</name>
</gene>
<dbReference type="Proteomes" id="UP000182350">
    <property type="component" value="Unassembled WGS sequence"/>
</dbReference>
<comment type="catalytic activity">
    <reaction evidence="10">
        <text>UDP-2-N,3-O-bis[(3R)-3-hydroxytetradecanoyl]-alpha-D-glucosamine + H2O = 2-N,3-O-bis[(3R)-3-hydroxytetradecanoyl]-alpha-D-glucosaminyl 1-phosphate + UMP + 2 H(+)</text>
        <dbReference type="Rhea" id="RHEA:25213"/>
        <dbReference type="ChEBI" id="CHEBI:15377"/>
        <dbReference type="ChEBI" id="CHEBI:15378"/>
        <dbReference type="ChEBI" id="CHEBI:57865"/>
        <dbReference type="ChEBI" id="CHEBI:57957"/>
        <dbReference type="ChEBI" id="CHEBI:78847"/>
        <dbReference type="EC" id="3.6.1.54"/>
    </reaction>
</comment>
<comment type="subcellular location">
    <subcellularLocation>
        <location evidence="10">Cell inner membrane</location>
        <topology evidence="10">Peripheral membrane protein</topology>
        <orientation evidence="10">Cytoplasmic side</orientation>
    </subcellularLocation>
</comment>
<accession>A0A1K1TBP2</accession>
<dbReference type="Pfam" id="PF00149">
    <property type="entry name" value="Metallophos"/>
    <property type="match status" value="1"/>
</dbReference>
<feature type="binding site" evidence="10">
    <location>
        <position position="40"/>
    </location>
    <ligand>
        <name>Mn(2+)</name>
        <dbReference type="ChEBI" id="CHEBI:29035"/>
        <label>1</label>
    </ligand>
</feature>
<dbReference type="Gene3D" id="3.60.21.10">
    <property type="match status" value="1"/>
</dbReference>
<feature type="binding site" evidence="10">
    <location>
        <position position="194"/>
    </location>
    <ligand>
        <name>Mn(2+)</name>
        <dbReference type="ChEBI" id="CHEBI:29035"/>
        <label>2</label>
    </ligand>
</feature>
<feature type="binding site" evidence="10">
    <location>
        <position position="166"/>
    </location>
    <ligand>
        <name>substrate</name>
    </ligand>
</feature>
<dbReference type="GO" id="GO:0005737">
    <property type="term" value="C:cytoplasm"/>
    <property type="evidence" value="ECO:0007669"/>
    <property type="project" value="InterPro"/>
</dbReference>
<dbReference type="STRING" id="1122209.SAMN02745752_00038"/>
<comment type="caution">
    <text evidence="10">Lacks conserved residue(s) required for the propagation of feature annotation.</text>
</comment>
<dbReference type="GO" id="GO:0019897">
    <property type="term" value="C:extrinsic component of plasma membrane"/>
    <property type="evidence" value="ECO:0007669"/>
    <property type="project" value="UniProtKB-UniRule"/>
</dbReference>
<feature type="binding site" evidence="10">
    <location>
        <position position="78"/>
    </location>
    <ligand>
        <name>Mn(2+)</name>
        <dbReference type="ChEBI" id="CHEBI:29035"/>
        <label>2</label>
    </ligand>
</feature>
<dbReference type="UniPathway" id="UPA00359">
    <property type="reaction ID" value="UER00480"/>
</dbReference>
<evidence type="ECO:0000256" key="6">
    <source>
        <dbReference type="ARBA" id="ARBA00022801"/>
    </source>
</evidence>
<dbReference type="NCBIfam" id="NF003743">
    <property type="entry name" value="PRK05340.1"/>
    <property type="match status" value="1"/>
</dbReference>
<keyword evidence="8 10" id="KW-0472">Membrane</keyword>
<feature type="binding site" evidence="10">
    <location>
        <position position="121"/>
    </location>
    <ligand>
        <name>substrate</name>
    </ligand>
</feature>
<dbReference type="RefSeq" id="WP_072324313.1">
    <property type="nucleotide sequence ID" value="NZ_FPJW01000001.1"/>
</dbReference>
<evidence type="ECO:0000256" key="9">
    <source>
        <dbReference type="ARBA" id="ARBA00023211"/>
    </source>
</evidence>
<evidence type="ECO:0000256" key="10">
    <source>
        <dbReference type="HAMAP-Rule" id="MF_00575"/>
    </source>
</evidence>
<proteinExistence type="inferred from homology"/>
<dbReference type="EC" id="3.6.1.54" evidence="10"/>
<dbReference type="GO" id="GO:0030145">
    <property type="term" value="F:manganese ion binding"/>
    <property type="evidence" value="ECO:0007669"/>
    <property type="project" value="UniProtKB-UniRule"/>
</dbReference>
<keyword evidence="6 10" id="KW-0378">Hydrolase</keyword>
<dbReference type="EMBL" id="FPJW01000001">
    <property type="protein sequence ID" value="SFW97930.1"/>
    <property type="molecule type" value="Genomic_DNA"/>
</dbReference>
<keyword evidence="3 10" id="KW-0997">Cell inner membrane</keyword>
<evidence type="ECO:0000313" key="12">
    <source>
        <dbReference type="EMBL" id="SFW97930.1"/>
    </source>
</evidence>
<feature type="binding site" evidence="10">
    <location>
        <position position="196"/>
    </location>
    <ligand>
        <name>Mn(2+)</name>
        <dbReference type="ChEBI" id="CHEBI:29035"/>
        <label>1</label>
    </ligand>
</feature>
<feature type="binding site" evidence="10">
    <location>
        <position position="9"/>
    </location>
    <ligand>
        <name>Mn(2+)</name>
        <dbReference type="ChEBI" id="CHEBI:29035"/>
        <label>1</label>
    </ligand>
</feature>
<dbReference type="InterPro" id="IPR010138">
    <property type="entry name" value="UDP-diacylglucosamine_Hdrlase"/>
</dbReference>
<dbReference type="CDD" id="cd07398">
    <property type="entry name" value="MPP_YbbF-LpxH"/>
    <property type="match status" value="1"/>
</dbReference>
<dbReference type="GO" id="GO:0009245">
    <property type="term" value="P:lipid A biosynthetic process"/>
    <property type="evidence" value="ECO:0007669"/>
    <property type="project" value="UniProtKB-UniRule"/>
</dbReference>
<evidence type="ECO:0000256" key="4">
    <source>
        <dbReference type="ARBA" id="ARBA00022556"/>
    </source>
</evidence>
<feature type="binding site" evidence="10">
    <location>
        <position position="113"/>
    </location>
    <ligand>
        <name>Mn(2+)</name>
        <dbReference type="ChEBI" id="CHEBI:29035"/>
        <label>2</label>
    </ligand>
</feature>
<feature type="binding site" evidence="10">
    <location>
        <begin position="78"/>
        <end position="79"/>
    </location>
    <ligand>
        <name>substrate</name>
    </ligand>
</feature>
<keyword evidence="2 10" id="KW-0444">Lipid biosynthesis</keyword>
<dbReference type="PANTHER" id="PTHR34990">
    <property type="entry name" value="UDP-2,3-DIACYLGLUCOSAMINE HYDROLASE-RELATED"/>
    <property type="match status" value="1"/>
</dbReference>
<dbReference type="InterPro" id="IPR029052">
    <property type="entry name" value="Metallo-depent_PP-like"/>
</dbReference>
<name>A0A1K1TBP2_9GAMM</name>
<keyword evidence="1 10" id="KW-1003">Cell membrane</keyword>
<dbReference type="OrthoDB" id="9783283at2"/>
<dbReference type="PANTHER" id="PTHR34990:SF1">
    <property type="entry name" value="UDP-2,3-DIACYLGLUCOSAMINE HYDROLASE"/>
    <property type="match status" value="1"/>
</dbReference>
<comment type="function">
    <text evidence="10">Hydrolyzes the pyrophosphate bond of UDP-2,3-diacylglucosamine to yield 2,3-diacylglucosamine 1-phosphate (lipid X) and UMP by catalyzing the attack of water at the alpha-P atom. Involved in the biosynthesis of lipid A, a phosphorylated glycolipid that anchors the lipopolysaccharide to the outer membrane of the cell.</text>
</comment>
<keyword evidence="9 10" id="KW-0464">Manganese</keyword>
<sequence>MQLFISDLHLHEDRPALSRAFLHFLAEQAPRAEVLYLLGDIFDIWIGDDAMTPYHQEMAAALKKLSETGTRIYLMHGNRDFLLRHRFCRLAGCELLPDPCVIRPYGEPILLMHGDLLCTRDEQYQKMRRVLRNPIINFILRNLPLSQRRKLAAKTQQISKSLSSKKEAGIVDVTEDEVIRRMQEHQVTTLIHGHTHRPAVHDLTLQIQQQTLPGKRYVLGDWTDSGAWKLELDETGLRLLPFNY</sequence>
<comment type="cofactor">
    <cofactor evidence="10">
        <name>Mn(2+)</name>
        <dbReference type="ChEBI" id="CHEBI:29035"/>
    </cofactor>
    <text evidence="10">Binds 2 Mn(2+) ions per subunit in a binuclear metal center.</text>
</comment>
<feature type="binding site" evidence="10">
    <location>
        <position position="194"/>
    </location>
    <ligand>
        <name>substrate</name>
    </ligand>
</feature>
<evidence type="ECO:0000256" key="3">
    <source>
        <dbReference type="ARBA" id="ARBA00022519"/>
    </source>
</evidence>
<evidence type="ECO:0000256" key="7">
    <source>
        <dbReference type="ARBA" id="ARBA00023098"/>
    </source>
</evidence>
<evidence type="ECO:0000256" key="5">
    <source>
        <dbReference type="ARBA" id="ARBA00022723"/>
    </source>
</evidence>
<feature type="binding site" evidence="10">
    <location>
        <position position="40"/>
    </location>
    <ligand>
        <name>Mn(2+)</name>
        <dbReference type="ChEBI" id="CHEBI:29035"/>
        <label>2</label>
    </ligand>
</feature>
<dbReference type="GO" id="GO:0008758">
    <property type="term" value="F:UDP-2,3-diacylglucosamine hydrolase activity"/>
    <property type="evidence" value="ECO:0007669"/>
    <property type="project" value="UniProtKB-UniRule"/>
</dbReference>
<evidence type="ECO:0000256" key="1">
    <source>
        <dbReference type="ARBA" id="ARBA00022475"/>
    </source>
</evidence>
<evidence type="ECO:0000259" key="11">
    <source>
        <dbReference type="Pfam" id="PF00149"/>
    </source>
</evidence>
<evidence type="ECO:0000256" key="2">
    <source>
        <dbReference type="ARBA" id="ARBA00022516"/>
    </source>
</evidence>
<evidence type="ECO:0000256" key="8">
    <source>
        <dbReference type="ARBA" id="ARBA00023136"/>
    </source>
</evidence>
<keyword evidence="4 10" id="KW-0441">Lipid A biosynthesis</keyword>
<comment type="similarity">
    <text evidence="10">Belongs to the LpxH family.</text>
</comment>
<feature type="binding site" evidence="10">
    <location>
        <position position="7"/>
    </location>
    <ligand>
        <name>Mn(2+)</name>
        <dbReference type="ChEBI" id="CHEBI:29035"/>
        <label>1</label>
    </ligand>
</feature>